<dbReference type="SUPFAM" id="SSF54106">
    <property type="entry name" value="LysM domain"/>
    <property type="match status" value="1"/>
</dbReference>
<feature type="region of interest" description="Disordered" evidence="1">
    <location>
        <begin position="321"/>
        <end position="359"/>
    </location>
</feature>
<feature type="region of interest" description="Disordered" evidence="1">
    <location>
        <begin position="188"/>
        <end position="218"/>
    </location>
</feature>
<feature type="compositionally biased region" description="Polar residues" evidence="1">
    <location>
        <begin position="335"/>
        <end position="347"/>
    </location>
</feature>
<dbReference type="InterPro" id="IPR045030">
    <property type="entry name" value="LYSM1-4"/>
</dbReference>
<organism evidence="3 4">
    <name type="scientific">Hyalella azteca</name>
    <name type="common">Amphipod</name>
    <dbReference type="NCBI Taxonomy" id="294128"/>
    <lineage>
        <taxon>Eukaryota</taxon>
        <taxon>Metazoa</taxon>
        <taxon>Ecdysozoa</taxon>
        <taxon>Arthropoda</taxon>
        <taxon>Crustacea</taxon>
        <taxon>Multicrustacea</taxon>
        <taxon>Malacostraca</taxon>
        <taxon>Eumalacostraca</taxon>
        <taxon>Peracarida</taxon>
        <taxon>Amphipoda</taxon>
        <taxon>Senticaudata</taxon>
        <taxon>Talitrida</taxon>
        <taxon>Talitroidea</taxon>
        <taxon>Hyalellidae</taxon>
        <taxon>Hyalella</taxon>
    </lineage>
</organism>
<accession>A0A8B7NYB2</accession>
<dbReference type="InterPro" id="IPR018392">
    <property type="entry name" value="LysM"/>
</dbReference>
<dbReference type="SMART" id="SM00257">
    <property type="entry name" value="LysM"/>
    <property type="match status" value="1"/>
</dbReference>
<dbReference type="Gene3D" id="3.10.350.10">
    <property type="entry name" value="LysM domain"/>
    <property type="match status" value="1"/>
</dbReference>
<evidence type="ECO:0000259" key="2">
    <source>
        <dbReference type="PROSITE" id="PS51782"/>
    </source>
</evidence>
<dbReference type="KEGG" id="hazt:108675250"/>
<sequence>MAPMMATSSNEEKGLLGSARTNSHRRYGSTTVNMKKPEHIVRHKVSKQDTLQGIALRYGVTMECVKQHNKLWSSESMFLHDFLEVPVTKEIYDIYSDPCLSVSSNTSNGGREFSLDVGSESCSSTGPSSLASSPLPQDVTPSTPTSPTRDYSDTLPKDFLSKIDSNIASMKSSIQKFDAQKYKTMDQMEVDESCRRPSLGSRQALRSPEHRRSLDVNGGFPVKSGSFLNDINSRHSDPIKAYSNGASTANGRHKYNGMSRKSDETHSNGGPKVNGGASTNISRVNGGASTNSSRVNGGANINGGYIADPSDEMDRITSPLSPPSVTVIGGHHTSKSNYNSYHSQPSHPNEPDQAPSTRSFTMSLKHLLREQDDFCPL</sequence>
<feature type="compositionally biased region" description="Polar residues" evidence="1">
    <location>
        <begin position="139"/>
        <end position="149"/>
    </location>
</feature>
<dbReference type="Proteomes" id="UP000694843">
    <property type="component" value="Unplaced"/>
</dbReference>
<evidence type="ECO:0000313" key="4">
    <source>
        <dbReference type="RefSeq" id="XP_018018732.1"/>
    </source>
</evidence>
<feature type="region of interest" description="Disordered" evidence="1">
    <location>
        <begin position="112"/>
        <end position="155"/>
    </location>
</feature>
<gene>
    <name evidence="4" type="primary">LOC108675250</name>
</gene>
<evidence type="ECO:0000313" key="3">
    <source>
        <dbReference type="Proteomes" id="UP000694843"/>
    </source>
</evidence>
<protein>
    <submittedName>
        <fullName evidence="4">Uncharacterized protein LOC108675250</fullName>
    </submittedName>
</protein>
<feature type="domain" description="LysM" evidence="2">
    <location>
        <begin position="41"/>
        <end position="85"/>
    </location>
</feature>
<keyword evidence="3" id="KW-1185">Reference proteome</keyword>
<dbReference type="PANTHER" id="PTHR20932:SF8">
    <property type="entry name" value="LD22649P"/>
    <property type="match status" value="1"/>
</dbReference>
<proteinExistence type="predicted"/>
<dbReference type="AlphaFoldDB" id="A0A8B7NYB2"/>
<reference evidence="4" key="1">
    <citation type="submission" date="2025-08" db="UniProtKB">
        <authorList>
            <consortium name="RefSeq"/>
        </authorList>
    </citation>
    <scope>IDENTIFICATION</scope>
    <source>
        <tissue evidence="4">Whole organism</tissue>
    </source>
</reference>
<feature type="compositionally biased region" description="Low complexity" evidence="1">
    <location>
        <begin position="119"/>
        <end position="133"/>
    </location>
</feature>
<name>A0A8B7NYB2_HYAAZ</name>
<dbReference type="RefSeq" id="XP_018018732.1">
    <property type="nucleotide sequence ID" value="XM_018163243.2"/>
</dbReference>
<evidence type="ECO:0000256" key="1">
    <source>
        <dbReference type="SAM" id="MobiDB-lite"/>
    </source>
</evidence>
<dbReference type="PANTHER" id="PTHR20932">
    <property type="entry name" value="LYSM AND PUTATIVE PEPTIDOGLYCAN-BINDING DOMAIN-CONTAINING PROTEIN"/>
    <property type="match status" value="1"/>
</dbReference>
<dbReference type="CDD" id="cd00118">
    <property type="entry name" value="LysM"/>
    <property type="match status" value="1"/>
</dbReference>
<feature type="region of interest" description="Disordered" evidence="1">
    <location>
        <begin position="1"/>
        <end position="29"/>
    </location>
</feature>
<dbReference type="Pfam" id="PF01476">
    <property type="entry name" value="LysM"/>
    <property type="match status" value="1"/>
</dbReference>
<dbReference type="CTD" id="41738"/>
<dbReference type="GeneID" id="108675250"/>
<feature type="region of interest" description="Disordered" evidence="1">
    <location>
        <begin position="241"/>
        <end position="279"/>
    </location>
</feature>
<dbReference type="PROSITE" id="PS51782">
    <property type="entry name" value="LYSM"/>
    <property type="match status" value="1"/>
</dbReference>
<dbReference type="OrthoDB" id="2107166at2759"/>
<dbReference type="InterPro" id="IPR036779">
    <property type="entry name" value="LysM_dom_sf"/>
</dbReference>